<name>A0A5S3PQZ5_9FLAO</name>
<keyword evidence="1" id="KW-0472">Membrane</keyword>
<reference evidence="2 3" key="1">
    <citation type="submission" date="2019-05" db="EMBL/GenBank/DDBJ databases">
        <authorList>
            <person name="Zhang J.-Y."/>
            <person name="Feg X."/>
            <person name="Du Z.-J."/>
        </authorList>
    </citation>
    <scope>NUCLEOTIDE SEQUENCE [LARGE SCALE GENOMIC DNA]</scope>
    <source>
        <strain evidence="2 3">RZ26</strain>
    </source>
</reference>
<sequence>MEAAIFFGGIFIVIYLLYLNNRNETERKKVLDHNKNRPQLKKEAYIEQLAEKGFEKKHIEAYYDETKKIIGIENFTMYPEDNIYENYCLWDLDDIDLIDNVCEKLGIRKAEQKDLDELGKTFNTMNAESVLTLMKMLEKKNS</sequence>
<evidence type="ECO:0000313" key="2">
    <source>
        <dbReference type="EMBL" id="TMM57166.1"/>
    </source>
</evidence>
<proteinExistence type="predicted"/>
<evidence type="ECO:0000313" key="3">
    <source>
        <dbReference type="Proteomes" id="UP000310314"/>
    </source>
</evidence>
<organism evidence="2 3">
    <name type="scientific">Maribacter algarum</name>
    <name type="common">ex Zhang et al. 2020</name>
    <dbReference type="NCBI Taxonomy" id="2578118"/>
    <lineage>
        <taxon>Bacteria</taxon>
        <taxon>Pseudomonadati</taxon>
        <taxon>Bacteroidota</taxon>
        <taxon>Flavobacteriia</taxon>
        <taxon>Flavobacteriales</taxon>
        <taxon>Flavobacteriaceae</taxon>
        <taxon>Maribacter</taxon>
    </lineage>
</organism>
<accession>A0A5S3PQZ5</accession>
<feature type="transmembrane region" description="Helical" evidence="1">
    <location>
        <begin position="6"/>
        <end position="21"/>
    </location>
</feature>
<gene>
    <name evidence="2" type="ORF">FEE95_11790</name>
</gene>
<dbReference type="Proteomes" id="UP000310314">
    <property type="component" value="Unassembled WGS sequence"/>
</dbReference>
<protein>
    <submittedName>
        <fullName evidence="2">Uncharacterized protein</fullName>
    </submittedName>
</protein>
<dbReference type="RefSeq" id="WP_138658148.1">
    <property type="nucleotide sequence ID" value="NZ_VATY01000002.1"/>
</dbReference>
<dbReference type="EMBL" id="VATY01000002">
    <property type="protein sequence ID" value="TMM57166.1"/>
    <property type="molecule type" value="Genomic_DNA"/>
</dbReference>
<comment type="caution">
    <text evidence="2">The sequence shown here is derived from an EMBL/GenBank/DDBJ whole genome shotgun (WGS) entry which is preliminary data.</text>
</comment>
<keyword evidence="1" id="KW-1133">Transmembrane helix</keyword>
<keyword evidence="3" id="KW-1185">Reference proteome</keyword>
<dbReference type="AlphaFoldDB" id="A0A5S3PQZ5"/>
<dbReference type="OrthoDB" id="1449387at2"/>
<keyword evidence="1" id="KW-0812">Transmembrane</keyword>
<evidence type="ECO:0000256" key="1">
    <source>
        <dbReference type="SAM" id="Phobius"/>
    </source>
</evidence>